<dbReference type="InterPro" id="IPR015500">
    <property type="entry name" value="Peptidase_S8_subtilisin-rel"/>
</dbReference>
<feature type="transmembrane region" description="Helical" evidence="7">
    <location>
        <begin position="15"/>
        <end position="38"/>
    </location>
</feature>
<comment type="caution">
    <text evidence="9">The sequence shown here is derived from an EMBL/GenBank/DDBJ whole genome shotgun (WGS) entry which is preliminary data.</text>
</comment>
<keyword evidence="7" id="KW-0812">Transmembrane</keyword>
<evidence type="ECO:0000256" key="6">
    <source>
        <dbReference type="SAM" id="MobiDB-lite"/>
    </source>
</evidence>
<dbReference type="Gene3D" id="3.40.50.200">
    <property type="entry name" value="Peptidase S8/S53 domain"/>
    <property type="match status" value="1"/>
</dbReference>
<evidence type="ECO:0000256" key="5">
    <source>
        <dbReference type="PROSITE-ProRule" id="PRU01240"/>
    </source>
</evidence>
<evidence type="ECO:0000256" key="1">
    <source>
        <dbReference type="ARBA" id="ARBA00011073"/>
    </source>
</evidence>
<evidence type="ECO:0000256" key="3">
    <source>
        <dbReference type="ARBA" id="ARBA00022801"/>
    </source>
</evidence>
<comment type="similarity">
    <text evidence="1 5">Belongs to the peptidase S8 family.</text>
</comment>
<evidence type="ECO:0000259" key="8">
    <source>
        <dbReference type="Pfam" id="PF00082"/>
    </source>
</evidence>
<dbReference type="EMBL" id="JAWDIU010000007">
    <property type="protein sequence ID" value="MDU0328374.1"/>
    <property type="molecule type" value="Genomic_DNA"/>
</dbReference>
<keyword evidence="4" id="KW-0720">Serine protease</keyword>
<protein>
    <submittedName>
        <fullName evidence="9">S8 family serine peptidase</fullName>
    </submittedName>
</protein>
<dbReference type="InterPro" id="IPR050131">
    <property type="entry name" value="Peptidase_S8_subtilisin-like"/>
</dbReference>
<keyword evidence="2" id="KW-0645">Protease</keyword>
<dbReference type="PANTHER" id="PTHR43806">
    <property type="entry name" value="PEPTIDASE S8"/>
    <property type="match status" value="1"/>
</dbReference>
<keyword evidence="7" id="KW-1133">Transmembrane helix</keyword>
<dbReference type="PRINTS" id="PR00723">
    <property type="entry name" value="SUBTILISIN"/>
</dbReference>
<accession>A0ABU3RZS1</accession>
<keyword evidence="7" id="KW-0472">Membrane</keyword>
<dbReference type="Proteomes" id="UP001256673">
    <property type="component" value="Unassembled WGS sequence"/>
</dbReference>
<dbReference type="InterPro" id="IPR023827">
    <property type="entry name" value="Peptidase_S8_Asp-AS"/>
</dbReference>
<dbReference type="PROSITE" id="PS00137">
    <property type="entry name" value="SUBTILASE_HIS"/>
    <property type="match status" value="1"/>
</dbReference>
<dbReference type="PROSITE" id="PS00136">
    <property type="entry name" value="SUBTILASE_ASP"/>
    <property type="match status" value="1"/>
</dbReference>
<dbReference type="SUPFAM" id="SSF52743">
    <property type="entry name" value="Subtilisin-like"/>
    <property type="match status" value="1"/>
</dbReference>
<dbReference type="PANTHER" id="PTHR43806:SF11">
    <property type="entry name" value="CEREVISIN-RELATED"/>
    <property type="match status" value="1"/>
</dbReference>
<comment type="caution">
    <text evidence="5">Lacks conserved residue(s) required for the propagation of feature annotation.</text>
</comment>
<dbReference type="InterPro" id="IPR000209">
    <property type="entry name" value="Peptidase_S8/S53_dom"/>
</dbReference>
<organism evidence="9 10">
    <name type="scientific">Microbacterium algihabitans</name>
    <dbReference type="NCBI Taxonomy" id="3075992"/>
    <lineage>
        <taxon>Bacteria</taxon>
        <taxon>Bacillati</taxon>
        <taxon>Actinomycetota</taxon>
        <taxon>Actinomycetes</taxon>
        <taxon>Micrococcales</taxon>
        <taxon>Microbacteriaceae</taxon>
        <taxon>Microbacterium</taxon>
    </lineage>
</organism>
<name>A0ABU3RZS1_9MICO</name>
<dbReference type="InterPro" id="IPR022398">
    <property type="entry name" value="Peptidase_S8_His-AS"/>
</dbReference>
<evidence type="ECO:0000256" key="7">
    <source>
        <dbReference type="SAM" id="Phobius"/>
    </source>
</evidence>
<feature type="region of interest" description="Disordered" evidence="6">
    <location>
        <begin position="49"/>
        <end position="77"/>
    </location>
</feature>
<evidence type="ECO:0000256" key="2">
    <source>
        <dbReference type="ARBA" id="ARBA00022670"/>
    </source>
</evidence>
<feature type="compositionally biased region" description="Low complexity" evidence="6">
    <location>
        <begin position="348"/>
        <end position="367"/>
    </location>
</feature>
<evidence type="ECO:0000313" key="10">
    <source>
        <dbReference type="Proteomes" id="UP001256673"/>
    </source>
</evidence>
<proteinExistence type="inferred from homology"/>
<dbReference type="InterPro" id="IPR036852">
    <property type="entry name" value="Peptidase_S8/S53_dom_sf"/>
</dbReference>
<evidence type="ECO:0000313" key="9">
    <source>
        <dbReference type="EMBL" id="MDU0328374.1"/>
    </source>
</evidence>
<dbReference type="Pfam" id="PF00082">
    <property type="entry name" value="Peptidase_S8"/>
    <property type="match status" value="1"/>
</dbReference>
<feature type="region of interest" description="Disordered" evidence="6">
    <location>
        <begin position="334"/>
        <end position="367"/>
    </location>
</feature>
<feature type="compositionally biased region" description="Low complexity" evidence="6">
    <location>
        <begin position="49"/>
        <end position="69"/>
    </location>
</feature>
<reference evidence="9 10" key="1">
    <citation type="submission" date="2023-09" db="EMBL/GenBank/DDBJ databases">
        <title>Microbacterium fusihabitans sp. nov., Microbacterium phycihabitans sp. nov., and Microbacterium cervinum sp. nov., isolated from dried seaweeds of beach.</title>
        <authorList>
            <person name="Lee S.D."/>
        </authorList>
    </citation>
    <scope>NUCLEOTIDE SEQUENCE [LARGE SCALE GENOMIC DNA]</scope>
    <source>
        <strain evidence="9 10">KSW2-21</strain>
    </source>
</reference>
<dbReference type="PROSITE" id="PS51892">
    <property type="entry name" value="SUBTILASE"/>
    <property type="match status" value="1"/>
</dbReference>
<feature type="domain" description="Peptidase S8/S53" evidence="8">
    <location>
        <begin position="197"/>
        <end position="331"/>
    </location>
</feature>
<keyword evidence="3" id="KW-0378">Hydrolase</keyword>
<gene>
    <name evidence="9" type="ORF">RWH43_16565</name>
</gene>
<evidence type="ECO:0000256" key="4">
    <source>
        <dbReference type="ARBA" id="ARBA00022825"/>
    </source>
</evidence>
<sequence length="367" mass="38355">MLSVDPFRRHGPRGALRWVAVGLTGALLIAGGVTLAVWPAADHSAPAAAAAAGPAPSSTPSVSESSDPSTATEGSGVAAADEWVHAVQLPADATDDQRLQAKLAYDLITVPLSQRDALFSLPGVEAVAPVVRDDTLSVAVLREQSDLVRASIPDAVVEPNEVAKVEADQTPVPSWGLDSVDNAGGAQDGHYRYDNDGTGTTVFVMDSGVQSNHPDFGGRVDVAAGKDFINDGRGTEDCLGHGTHVAGIVGSTTYGVAKKTRIIPVRVFGCSGTGSAMDVYYALNWITDNNRWPSQMVINMSLSVPKYFPINNTASFANSRGFVVIAAAGTSPTMPATRPPVRRRRSSRWGITPRRSTTAATATPARA</sequence>
<keyword evidence="10" id="KW-1185">Reference proteome</keyword>